<organism evidence="1 2">
    <name type="scientific">Melastoma candidum</name>
    <dbReference type="NCBI Taxonomy" id="119954"/>
    <lineage>
        <taxon>Eukaryota</taxon>
        <taxon>Viridiplantae</taxon>
        <taxon>Streptophyta</taxon>
        <taxon>Embryophyta</taxon>
        <taxon>Tracheophyta</taxon>
        <taxon>Spermatophyta</taxon>
        <taxon>Magnoliopsida</taxon>
        <taxon>eudicotyledons</taxon>
        <taxon>Gunneridae</taxon>
        <taxon>Pentapetalae</taxon>
        <taxon>rosids</taxon>
        <taxon>malvids</taxon>
        <taxon>Myrtales</taxon>
        <taxon>Melastomataceae</taxon>
        <taxon>Melastomatoideae</taxon>
        <taxon>Melastomateae</taxon>
        <taxon>Melastoma</taxon>
    </lineage>
</organism>
<dbReference type="Proteomes" id="UP001057402">
    <property type="component" value="Chromosome 12"/>
</dbReference>
<sequence>MYSEGSHGLHQASQGIQPPRPPPNQHHVPNAFPPPTHTQTPAAAQPVMHQGGFVARPAVPHQGAPLYAPRGGLPSTFRPPYVPIRQPVPIYGNMPVPGMYPNSQQNIGFASHGEIRNAHRGLSPMPPPPPAIPVGSSQRQPLPPRSALPPPLPPTLPLPPPPPHLQGPQIQLSTAAQSSVLPPPHPPPLPTSSPTSSPPSLPPLRPSSLSMLQLPMPHVSASRLHTEHGADLKSEITPAHEASCSESIRKVSDAQESRSRESNSKYELQGNSEYLFPAPPPPKQKEVVKRIEVLCQFIAKNGSNFEDMARKREKGNSEFEFLFGGEPGSDAAVAHDYFQWMKKKYLSAANSRDDGKFLTPRPLNISFTANSNHPLPPLASADLNADSDMEMEDDITPVDKVQGLKVMGDDLSEASDFIPDRNGGKWEPPSRPDVVQHPSVEELSTETLPHNEPQSLGDLERAACITSDEIYERCIKGDGLLRTVQGYASSDCSEDGLTALSPSPGSDISESEQDLRSRVLGENVDRAASLSIDKGLQKVSTGLPEARSKVERIALTSSAGRLRNEHSNRILSKGASRREATSHALVRKSEASGQTENKIRGPNSKDKGDEKSSAMKVDEFGRLVREGVSDSESDDTSYQGRPRRRVRSRSRSQSSSCSNSWSMSPTDKRRRHVPERRLHKRSRSRSWSPRIRRNRRRSPFLRRGNVRQDKFRIKVCFNFRRGKCNWGAACRYSHHDVELGRLRHQRRRPYSPEMSRSPDYRADGKAKDMSSGPLCKNEVENQSIRASLEVTRSSRNEKEMEHISPSQAYYSKIEGAVSRETLDKPEEEVIHRQDRESDQEYRELAIDGSNDQHTTAHDDNADNAHHLDKNFSGGLSPSVQSLSDPENNDLLPQLTDINHHSGPVPVNSPIAMQSVGTAGLPQPYSSNMTQSYSSYPPQSPLTGGALPYVLPGNQNLFPAPQSSSAGMVQPPPRLPPPQFNAVASAGPVPPGMHLGPNMANSSNFSSQPSMQQHPSHGQAYSHIGCFLPGPTSPLAQPYRGNFPSVVPQMQPYLQHQAPIPDSEYGRNFINPDAPKPSSSTQVPGLTEQTYGKFTNFVRHNPYASTFEQPLMSAFNSSSLGQVYPNANRYSNTLPSIGGSADGEGIQMSRQPAPLPNYPVAMHNSFAQSGVDQYDPLFDSINPSLNSVHKAGALQRNESAGDADARMSGSNDPFEAGESNRRKDFAPSTSIDDGFGETAEAEVGAVDNTSLSSPMDPAMRNEEDFEIDQVKSPGKSRKRRESRSVKLFKISIANFVKEVLRPSWRQGNMSKEAFKTIVKKTVDKVAGAMEGHRIPKSQAKIDQYIDSSQRKLTKLVMGYVDKYVEV</sequence>
<comment type="caution">
    <text evidence="1">The sequence shown here is derived from an EMBL/GenBank/DDBJ whole genome shotgun (WGS) entry which is preliminary data.</text>
</comment>
<name>A0ACB9L3A3_9MYRT</name>
<protein>
    <submittedName>
        <fullName evidence="1">Uncharacterized protein</fullName>
    </submittedName>
</protein>
<evidence type="ECO:0000313" key="2">
    <source>
        <dbReference type="Proteomes" id="UP001057402"/>
    </source>
</evidence>
<gene>
    <name evidence="1" type="ORF">MLD38_039352</name>
</gene>
<accession>A0ACB9L3A3</accession>
<evidence type="ECO:0000313" key="1">
    <source>
        <dbReference type="EMBL" id="KAI4303756.1"/>
    </source>
</evidence>
<dbReference type="EMBL" id="CM042891">
    <property type="protein sequence ID" value="KAI4303756.1"/>
    <property type="molecule type" value="Genomic_DNA"/>
</dbReference>
<reference evidence="2" key="1">
    <citation type="journal article" date="2023" name="Front. Plant Sci.">
        <title>Chromosomal-level genome assembly of Melastoma candidum provides insights into trichome evolution.</title>
        <authorList>
            <person name="Zhong Y."/>
            <person name="Wu W."/>
            <person name="Sun C."/>
            <person name="Zou P."/>
            <person name="Liu Y."/>
            <person name="Dai S."/>
            <person name="Zhou R."/>
        </authorList>
    </citation>
    <scope>NUCLEOTIDE SEQUENCE [LARGE SCALE GENOMIC DNA]</scope>
</reference>
<keyword evidence="2" id="KW-1185">Reference proteome</keyword>
<proteinExistence type="predicted"/>